<sequence>MKRKHADQLRSRSGVTDDKPTSNVVNQQQEVEVQESRFPEQQLREQGSRPQPEETQSLRK</sequence>
<dbReference type="EMBL" id="KZ308789">
    <property type="protein sequence ID" value="KAG8234214.1"/>
    <property type="molecule type" value="Genomic_DNA"/>
</dbReference>
<gene>
    <name evidence="2" type="ORF">J437_LFUL013811</name>
</gene>
<evidence type="ECO:0000256" key="1">
    <source>
        <dbReference type="SAM" id="MobiDB-lite"/>
    </source>
</evidence>
<reference evidence="2" key="1">
    <citation type="submission" date="2013-04" db="EMBL/GenBank/DDBJ databases">
        <authorList>
            <person name="Qu J."/>
            <person name="Murali S.C."/>
            <person name="Bandaranaike D."/>
            <person name="Bellair M."/>
            <person name="Blankenburg K."/>
            <person name="Chao H."/>
            <person name="Dinh H."/>
            <person name="Doddapaneni H."/>
            <person name="Downs B."/>
            <person name="Dugan-Rocha S."/>
            <person name="Elkadiri S."/>
            <person name="Gnanaolivu R.D."/>
            <person name="Hernandez B."/>
            <person name="Javaid M."/>
            <person name="Jayaseelan J.C."/>
            <person name="Lee S."/>
            <person name="Li M."/>
            <person name="Ming W."/>
            <person name="Munidasa M."/>
            <person name="Muniz J."/>
            <person name="Nguyen L."/>
            <person name="Ongeri F."/>
            <person name="Osuji N."/>
            <person name="Pu L.-L."/>
            <person name="Puazo M."/>
            <person name="Qu C."/>
            <person name="Quiroz J."/>
            <person name="Raj R."/>
            <person name="Weissenberger G."/>
            <person name="Xin Y."/>
            <person name="Zou X."/>
            <person name="Han Y."/>
            <person name="Richards S."/>
            <person name="Worley K."/>
            <person name="Muzny D."/>
            <person name="Gibbs R."/>
        </authorList>
    </citation>
    <scope>NUCLEOTIDE SEQUENCE</scope>
    <source>
        <strain evidence="2">Sampled in the wild</strain>
    </source>
</reference>
<evidence type="ECO:0000313" key="2">
    <source>
        <dbReference type="EMBL" id="KAG8234214.1"/>
    </source>
</evidence>
<protein>
    <submittedName>
        <fullName evidence="2">Uncharacterized protein</fullName>
    </submittedName>
</protein>
<dbReference type="AlphaFoldDB" id="A0A8K0P835"/>
<organism evidence="2 3">
    <name type="scientific">Ladona fulva</name>
    <name type="common">Scarce chaser dragonfly</name>
    <name type="synonym">Libellula fulva</name>
    <dbReference type="NCBI Taxonomy" id="123851"/>
    <lineage>
        <taxon>Eukaryota</taxon>
        <taxon>Metazoa</taxon>
        <taxon>Ecdysozoa</taxon>
        <taxon>Arthropoda</taxon>
        <taxon>Hexapoda</taxon>
        <taxon>Insecta</taxon>
        <taxon>Pterygota</taxon>
        <taxon>Palaeoptera</taxon>
        <taxon>Odonata</taxon>
        <taxon>Epiprocta</taxon>
        <taxon>Anisoptera</taxon>
        <taxon>Libelluloidea</taxon>
        <taxon>Libellulidae</taxon>
        <taxon>Ladona</taxon>
    </lineage>
</organism>
<comment type="caution">
    <text evidence="2">The sequence shown here is derived from an EMBL/GenBank/DDBJ whole genome shotgun (WGS) entry which is preliminary data.</text>
</comment>
<name>A0A8K0P835_LADFU</name>
<accession>A0A8K0P835</accession>
<reference evidence="2" key="2">
    <citation type="submission" date="2017-10" db="EMBL/GenBank/DDBJ databases">
        <title>Ladona fulva Genome sequencing and assembly.</title>
        <authorList>
            <person name="Murali S."/>
            <person name="Richards S."/>
            <person name="Bandaranaike D."/>
            <person name="Bellair M."/>
            <person name="Blankenburg K."/>
            <person name="Chao H."/>
            <person name="Dinh H."/>
            <person name="Doddapaneni H."/>
            <person name="Dugan-Rocha S."/>
            <person name="Elkadiri S."/>
            <person name="Gnanaolivu R."/>
            <person name="Hernandez B."/>
            <person name="Skinner E."/>
            <person name="Javaid M."/>
            <person name="Lee S."/>
            <person name="Li M."/>
            <person name="Ming W."/>
            <person name="Munidasa M."/>
            <person name="Muniz J."/>
            <person name="Nguyen L."/>
            <person name="Hughes D."/>
            <person name="Osuji N."/>
            <person name="Pu L.-L."/>
            <person name="Puazo M."/>
            <person name="Qu C."/>
            <person name="Quiroz J."/>
            <person name="Raj R."/>
            <person name="Weissenberger G."/>
            <person name="Xin Y."/>
            <person name="Zou X."/>
            <person name="Han Y."/>
            <person name="Worley K."/>
            <person name="Muzny D."/>
            <person name="Gibbs R."/>
        </authorList>
    </citation>
    <scope>NUCLEOTIDE SEQUENCE</scope>
    <source>
        <strain evidence="2">Sampled in the wild</strain>
    </source>
</reference>
<proteinExistence type="predicted"/>
<keyword evidence="3" id="KW-1185">Reference proteome</keyword>
<feature type="compositionally biased region" description="Polar residues" evidence="1">
    <location>
        <begin position="48"/>
        <end position="60"/>
    </location>
</feature>
<feature type="region of interest" description="Disordered" evidence="1">
    <location>
        <begin position="1"/>
        <end position="60"/>
    </location>
</feature>
<feature type="compositionally biased region" description="Basic and acidic residues" evidence="1">
    <location>
        <begin position="34"/>
        <end position="47"/>
    </location>
</feature>
<feature type="compositionally biased region" description="Basic and acidic residues" evidence="1">
    <location>
        <begin position="1"/>
        <end position="20"/>
    </location>
</feature>
<dbReference type="Proteomes" id="UP000792457">
    <property type="component" value="Unassembled WGS sequence"/>
</dbReference>
<evidence type="ECO:0000313" key="3">
    <source>
        <dbReference type="Proteomes" id="UP000792457"/>
    </source>
</evidence>